<dbReference type="Gene3D" id="3.90.850.10">
    <property type="entry name" value="Fumarylacetoacetase-like, C-terminal domain"/>
    <property type="match status" value="1"/>
</dbReference>
<dbReference type="GO" id="GO:0044281">
    <property type="term" value="P:small molecule metabolic process"/>
    <property type="evidence" value="ECO:0007669"/>
    <property type="project" value="UniProtKB-ARBA"/>
</dbReference>
<dbReference type="EMBL" id="CP031417">
    <property type="protein sequence ID" value="AXK80920.1"/>
    <property type="molecule type" value="Genomic_DNA"/>
</dbReference>
<reference evidence="4 5" key="1">
    <citation type="submission" date="2018-07" db="EMBL/GenBank/DDBJ databases">
        <authorList>
            <person name="Quirk P.G."/>
            <person name="Krulwich T.A."/>
        </authorList>
    </citation>
    <scope>NUCLEOTIDE SEQUENCE [LARGE SCALE GENOMIC DNA]</scope>
    <source>
        <strain evidence="4 5">CC-BB4</strain>
    </source>
</reference>
<keyword evidence="5" id="KW-1185">Reference proteome</keyword>
<dbReference type="InterPro" id="IPR051121">
    <property type="entry name" value="FAH"/>
</dbReference>
<organism evidence="4 5">
    <name type="scientific">Pseudolabrys taiwanensis</name>
    <dbReference type="NCBI Taxonomy" id="331696"/>
    <lineage>
        <taxon>Bacteria</taxon>
        <taxon>Pseudomonadati</taxon>
        <taxon>Pseudomonadota</taxon>
        <taxon>Alphaproteobacteria</taxon>
        <taxon>Hyphomicrobiales</taxon>
        <taxon>Xanthobacteraceae</taxon>
        <taxon>Pseudolabrys</taxon>
    </lineage>
</organism>
<keyword evidence="4" id="KW-0378">Hydrolase</keyword>
<evidence type="ECO:0000259" key="3">
    <source>
        <dbReference type="Pfam" id="PF01557"/>
    </source>
</evidence>
<dbReference type="GO" id="GO:0016787">
    <property type="term" value="F:hydrolase activity"/>
    <property type="evidence" value="ECO:0007669"/>
    <property type="project" value="UniProtKB-KW"/>
</dbReference>
<dbReference type="InterPro" id="IPR036663">
    <property type="entry name" value="Fumarylacetoacetase_C_sf"/>
</dbReference>
<comment type="similarity">
    <text evidence="1">Belongs to the FAH family.</text>
</comment>
<dbReference type="KEGG" id="ptaw:DW352_10610"/>
<evidence type="ECO:0000256" key="2">
    <source>
        <dbReference type="ARBA" id="ARBA00022723"/>
    </source>
</evidence>
<name>A0A345ZVH3_9HYPH</name>
<proteinExistence type="inferred from homology"/>
<evidence type="ECO:0000313" key="4">
    <source>
        <dbReference type="EMBL" id="AXK80920.1"/>
    </source>
</evidence>
<dbReference type="Pfam" id="PF01557">
    <property type="entry name" value="FAA_hydrolase"/>
    <property type="match status" value="1"/>
</dbReference>
<keyword evidence="2" id="KW-0479">Metal-binding</keyword>
<evidence type="ECO:0000256" key="1">
    <source>
        <dbReference type="ARBA" id="ARBA00010211"/>
    </source>
</evidence>
<protein>
    <submittedName>
        <fullName evidence="4">FAA hydrolase family protein</fullName>
    </submittedName>
</protein>
<dbReference type="PANTHER" id="PTHR42796:SF4">
    <property type="entry name" value="FUMARYLACETOACETATE HYDROLASE DOMAIN-CONTAINING PROTEIN 2A"/>
    <property type="match status" value="1"/>
</dbReference>
<evidence type="ECO:0000313" key="5">
    <source>
        <dbReference type="Proteomes" id="UP000254889"/>
    </source>
</evidence>
<dbReference type="InterPro" id="IPR011234">
    <property type="entry name" value="Fumarylacetoacetase-like_C"/>
</dbReference>
<accession>A0A345ZVH3</accession>
<dbReference type="RefSeq" id="WP_115691033.1">
    <property type="nucleotide sequence ID" value="NZ_CP031417.1"/>
</dbReference>
<dbReference type="AlphaFoldDB" id="A0A345ZVH3"/>
<dbReference type="PANTHER" id="PTHR42796">
    <property type="entry name" value="FUMARYLACETOACETATE HYDROLASE DOMAIN-CONTAINING PROTEIN 2A-RELATED"/>
    <property type="match status" value="1"/>
</dbReference>
<dbReference type="Proteomes" id="UP000254889">
    <property type="component" value="Chromosome"/>
</dbReference>
<gene>
    <name evidence="4" type="ORF">DW352_10610</name>
</gene>
<feature type="domain" description="Fumarylacetoacetase-like C-terminal" evidence="3">
    <location>
        <begin position="84"/>
        <end position="303"/>
    </location>
</feature>
<sequence>MEEGYRLVSYRAGDGTPTAGVKIGDRIYPADKVIPGQHTVLGLLRDWDRVHPLLDQAAKSLDPKAGVALDQTSLLAPILYPGALFCAGANYWDHLEEMAEIAKRTTGQAPSMTKGAEPWFFLKTCAGSIVGPGSPVRLPSFSKQVDWEAELGVVIARPTRNIPESRAMEAVAGYLIVHDVSARDLMKREGTPFIYDWIGQKCFDDSAPMGPWFTPAAYVPDPNNLSIKLSVNGVVKQDSNTSRMVHSIAEQIAYLSRHVTLQPGDVIATGSPAGVGMPRGEFLKVGDTVEIQIDGCGTLVNTMVADTTGAAS</sequence>
<dbReference type="GO" id="GO:0046872">
    <property type="term" value="F:metal ion binding"/>
    <property type="evidence" value="ECO:0007669"/>
    <property type="project" value="UniProtKB-KW"/>
</dbReference>
<dbReference type="OrthoDB" id="5197601at2"/>
<dbReference type="SUPFAM" id="SSF56529">
    <property type="entry name" value="FAH"/>
    <property type="match status" value="1"/>
</dbReference>